<organism evidence="2 3">
    <name type="scientific">Blautia caecimuris</name>
    <dbReference type="NCBI Taxonomy" id="1796615"/>
    <lineage>
        <taxon>Bacteria</taxon>
        <taxon>Bacillati</taxon>
        <taxon>Bacillota</taxon>
        <taxon>Clostridia</taxon>
        <taxon>Lachnospirales</taxon>
        <taxon>Lachnospiraceae</taxon>
        <taxon>Blautia</taxon>
    </lineage>
</organism>
<sequence>MELTGMVTTREEFLYPDSLCGRLPEELQITMAGNGRPGIQLILETSGKKVNFFLKGKGFCGEWYEMKDIPVEYNTGDGVSQGGAMVLETPPGVKPDYVTRLAPFRVYDCLCRTDSGEISVKNRKAAAYLCLVPDKDLEPGEYHLSLGAETEEGFWEGGVSVKVCSVRIPEDAFPVTNWFSLEAISRFHHVEMGTPEYLDMLRVYIRAMRRLHQKIFYIQLDEKCVNTKEPIAFDFEYLTPVIQCFFEEGMEIMEIGALLHRGFLPDGSPDMYTDSFTCMMDKNLKFDTLEGYVHTVKLVQALASYLKKHGWEKKILFHIHDEPDIHVKDREALEARRRQYYLAAGILRKYLPGVQIIEAVDTAEFYGGVDIWVPGTAGYEKKKAEFDQLIRLGETVWTYVCCGPEGEWLNRFLDFHLIRGRLLFWGCARNRISGFLHWGFNQFPGGMDPFKGTSCPNDTGIGTAFPCGDSFLVYPGKEEPEISMRLEAQRRGAEDAALWGLLLKKDPQLHDRLLDQMFTNNHTYSRDPEKLDRVYAQLLESLEKYS</sequence>
<dbReference type="Pfam" id="PF13320">
    <property type="entry name" value="GH123_cat"/>
    <property type="match status" value="1"/>
</dbReference>
<evidence type="ECO:0000313" key="3">
    <source>
        <dbReference type="Proteomes" id="UP001549106"/>
    </source>
</evidence>
<proteinExistence type="predicted"/>
<evidence type="ECO:0000259" key="1">
    <source>
        <dbReference type="Pfam" id="PF13320"/>
    </source>
</evidence>
<reference evidence="2 3" key="1">
    <citation type="submission" date="2024-06" db="EMBL/GenBank/DDBJ databases">
        <title>Genomic Encyclopedia of Type Strains, Phase IV (KMG-IV): sequencing the most valuable type-strain genomes for metagenomic binning, comparative biology and taxonomic classification.</title>
        <authorList>
            <person name="Goeker M."/>
        </authorList>
    </citation>
    <scope>NUCLEOTIDE SEQUENCE [LARGE SCALE GENOMIC DNA]</scope>
    <source>
        <strain evidence="2 3">DSM 29492</strain>
    </source>
</reference>
<dbReference type="EMBL" id="JBEPMJ010000009">
    <property type="protein sequence ID" value="MET3750321.1"/>
    <property type="molecule type" value="Genomic_DNA"/>
</dbReference>
<dbReference type="InterPro" id="IPR025150">
    <property type="entry name" value="GH123_cat"/>
</dbReference>
<dbReference type="Proteomes" id="UP001549106">
    <property type="component" value="Unassembled WGS sequence"/>
</dbReference>
<feature type="domain" description="Glycoside hydrolase 123 catalytic" evidence="1">
    <location>
        <begin position="178"/>
        <end position="497"/>
    </location>
</feature>
<comment type="caution">
    <text evidence="2">The sequence shown here is derived from an EMBL/GenBank/DDBJ whole genome shotgun (WGS) entry which is preliminary data.</text>
</comment>
<accession>A0ABV2M1J5</accession>
<evidence type="ECO:0000313" key="2">
    <source>
        <dbReference type="EMBL" id="MET3750321.1"/>
    </source>
</evidence>
<keyword evidence="3" id="KW-1185">Reference proteome</keyword>
<name>A0ABV2M1J5_9FIRM</name>
<gene>
    <name evidence="2" type="ORF">ABID24_001567</name>
</gene>
<protein>
    <recommendedName>
        <fullName evidence="1">Glycoside hydrolase 123 catalytic domain-containing protein</fullName>
    </recommendedName>
</protein>
<dbReference type="RefSeq" id="WP_257464490.1">
    <property type="nucleotide sequence ID" value="NZ_JANJZT010000009.1"/>
</dbReference>